<dbReference type="PROSITE" id="PS00041">
    <property type="entry name" value="HTH_ARAC_FAMILY_1"/>
    <property type="match status" value="1"/>
</dbReference>
<evidence type="ECO:0000313" key="5">
    <source>
        <dbReference type="EMBL" id="HIX76965.1"/>
    </source>
</evidence>
<dbReference type="AlphaFoldDB" id="A0A9D1XD25"/>
<keyword evidence="2" id="KW-0238">DNA-binding</keyword>
<dbReference type="Gene3D" id="2.60.120.10">
    <property type="entry name" value="Jelly Rolls"/>
    <property type="match status" value="1"/>
</dbReference>
<proteinExistence type="predicted"/>
<dbReference type="SUPFAM" id="SSF51215">
    <property type="entry name" value="Regulatory protein AraC"/>
    <property type="match status" value="1"/>
</dbReference>
<dbReference type="Pfam" id="PF12833">
    <property type="entry name" value="HTH_18"/>
    <property type="match status" value="1"/>
</dbReference>
<evidence type="ECO:0000256" key="2">
    <source>
        <dbReference type="ARBA" id="ARBA00023125"/>
    </source>
</evidence>
<dbReference type="PANTHER" id="PTHR43280">
    <property type="entry name" value="ARAC-FAMILY TRANSCRIPTIONAL REGULATOR"/>
    <property type="match status" value="1"/>
</dbReference>
<dbReference type="InterPro" id="IPR003313">
    <property type="entry name" value="AraC-bd"/>
</dbReference>
<dbReference type="InterPro" id="IPR014710">
    <property type="entry name" value="RmlC-like_jellyroll"/>
</dbReference>
<dbReference type="Pfam" id="PF02311">
    <property type="entry name" value="AraC_binding"/>
    <property type="match status" value="1"/>
</dbReference>
<dbReference type="EMBL" id="DXEK01000084">
    <property type="protein sequence ID" value="HIX76965.1"/>
    <property type="molecule type" value="Genomic_DNA"/>
</dbReference>
<dbReference type="SUPFAM" id="SSF46689">
    <property type="entry name" value="Homeodomain-like"/>
    <property type="match status" value="2"/>
</dbReference>
<dbReference type="InterPro" id="IPR009057">
    <property type="entry name" value="Homeodomain-like_sf"/>
</dbReference>
<name>A0A9D1XD25_9FIRM</name>
<dbReference type="GO" id="GO:0043565">
    <property type="term" value="F:sequence-specific DNA binding"/>
    <property type="evidence" value="ECO:0007669"/>
    <property type="project" value="InterPro"/>
</dbReference>
<evidence type="ECO:0000256" key="3">
    <source>
        <dbReference type="ARBA" id="ARBA00023163"/>
    </source>
</evidence>
<dbReference type="InterPro" id="IPR037923">
    <property type="entry name" value="HTH-like"/>
</dbReference>
<reference evidence="5" key="2">
    <citation type="submission" date="2021-04" db="EMBL/GenBank/DDBJ databases">
        <authorList>
            <person name="Gilroy R."/>
        </authorList>
    </citation>
    <scope>NUCLEOTIDE SEQUENCE</scope>
    <source>
        <strain evidence="5">CHK183-1962</strain>
    </source>
</reference>
<dbReference type="PANTHER" id="PTHR43280:SF34">
    <property type="entry name" value="ARAC-FAMILY TRANSCRIPTIONAL REGULATOR"/>
    <property type="match status" value="1"/>
</dbReference>
<reference evidence="5" key="1">
    <citation type="journal article" date="2021" name="PeerJ">
        <title>Extensive microbial diversity within the chicken gut microbiome revealed by metagenomics and culture.</title>
        <authorList>
            <person name="Gilroy R."/>
            <person name="Ravi A."/>
            <person name="Getino M."/>
            <person name="Pursley I."/>
            <person name="Horton D.L."/>
            <person name="Alikhan N.F."/>
            <person name="Baker D."/>
            <person name="Gharbi K."/>
            <person name="Hall N."/>
            <person name="Watson M."/>
            <person name="Adriaenssens E.M."/>
            <person name="Foster-Nyarko E."/>
            <person name="Jarju S."/>
            <person name="Secka A."/>
            <person name="Antonio M."/>
            <person name="Oren A."/>
            <person name="Chaudhuri R.R."/>
            <person name="La Ragione R."/>
            <person name="Hildebrand F."/>
            <person name="Pallen M.J."/>
        </authorList>
    </citation>
    <scope>NUCLEOTIDE SEQUENCE</scope>
    <source>
        <strain evidence="5">CHK183-1962</strain>
    </source>
</reference>
<dbReference type="Gene3D" id="1.10.10.60">
    <property type="entry name" value="Homeodomain-like"/>
    <property type="match status" value="2"/>
</dbReference>
<dbReference type="SMART" id="SM00342">
    <property type="entry name" value="HTH_ARAC"/>
    <property type="match status" value="1"/>
</dbReference>
<dbReference type="InterPro" id="IPR018062">
    <property type="entry name" value="HTH_AraC-typ_CS"/>
</dbReference>
<gene>
    <name evidence="5" type="ORF">H9734_05130</name>
</gene>
<accession>A0A9D1XD25</accession>
<keyword evidence="1" id="KW-0805">Transcription regulation</keyword>
<evidence type="ECO:0000259" key="4">
    <source>
        <dbReference type="PROSITE" id="PS01124"/>
    </source>
</evidence>
<organism evidence="5 6">
    <name type="scientific">Candidatus Fusicatenibacter merdavium</name>
    <dbReference type="NCBI Taxonomy" id="2838600"/>
    <lineage>
        <taxon>Bacteria</taxon>
        <taxon>Bacillati</taxon>
        <taxon>Bacillota</taxon>
        <taxon>Clostridia</taxon>
        <taxon>Lachnospirales</taxon>
        <taxon>Lachnospiraceae</taxon>
        <taxon>Fusicatenibacter</taxon>
    </lineage>
</organism>
<keyword evidence="3" id="KW-0804">Transcription</keyword>
<dbReference type="GO" id="GO:0003700">
    <property type="term" value="F:DNA-binding transcription factor activity"/>
    <property type="evidence" value="ECO:0007669"/>
    <property type="project" value="InterPro"/>
</dbReference>
<evidence type="ECO:0000256" key="1">
    <source>
        <dbReference type="ARBA" id="ARBA00023015"/>
    </source>
</evidence>
<evidence type="ECO:0000313" key="6">
    <source>
        <dbReference type="Proteomes" id="UP000886890"/>
    </source>
</evidence>
<sequence>MNIHSSCKDAIRECLDTRRFAIAHLYNNEKTMNIHIHDCYEIYYSISGGKQFLIDNRFYDFHPGDIFFINQYESHCLSQIDNVRHERIVLSIYPEFLRHFRTENTDLDYCFSCRSSRFGHRLSLSEEEKKRFLYYIHKLGQSGEFGQDLLDQAAFVELMVFLTRCFLSRCSQEENNPAAAPSHHKQMDQILSYVNQNLTEDLTLHILADHFYISTSYLCRLFKESTGTTINRYITARRITRAKSLLSEGCSVTETCSRCGFRDYSNFLKAFTKAVGISPKKYAQLSNAL</sequence>
<dbReference type="InterPro" id="IPR018060">
    <property type="entry name" value="HTH_AraC"/>
</dbReference>
<dbReference type="Proteomes" id="UP000886890">
    <property type="component" value="Unassembled WGS sequence"/>
</dbReference>
<dbReference type="PROSITE" id="PS01124">
    <property type="entry name" value="HTH_ARAC_FAMILY_2"/>
    <property type="match status" value="1"/>
</dbReference>
<feature type="domain" description="HTH araC/xylS-type" evidence="4">
    <location>
        <begin position="188"/>
        <end position="285"/>
    </location>
</feature>
<protein>
    <submittedName>
        <fullName evidence="5">AraC family transcriptional regulator</fullName>
    </submittedName>
</protein>
<comment type="caution">
    <text evidence="5">The sequence shown here is derived from an EMBL/GenBank/DDBJ whole genome shotgun (WGS) entry which is preliminary data.</text>
</comment>